<evidence type="ECO:0000313" key="3">
    <source>
        <dbReference type="Proteomes" id="UP000680158"/>
    </source>
</evidence>
<protein>
    <submittedName>
        <fullName evidence="2">Alpha/beta hydrolase</fullName>
    </submittedName>
</protein>
<dbReference type="GO" id="GO:0016787">
    <property type="term" value="F:hydrolase activity"/>
    <property type="evidence" value="ECO:0007669"/>
    <property type="project" value="UniProtKB-KW"/>
</dbReference>
<reference evidence="2 3" key="1">
    <citation type="submission" date="2021-04" db="EMBL/GenBank/DDBJ databases">
        <title>novel species isolated from subtropical streams in China.</title>
        <authorList>
            <person name="Lu H."/>
        </authorList>
    </citation>
    <scope>NUCLEOTIDE SEQUENCE [LARGE SCALE GENOMIC DNA]</scope>
    <source>
        <strain evidence="2 3">BYS107W</strain>
    </source>
</reference>
<dbReference type="InterPro" id="IPR029058">
    <property type="entry name" value="AB_hydrolase_fold"/>
</dbReference>
<dbReference type="InterPro" id="IPR000073">
    <property type="entry name" value="AB_hydrolase_1"/>
</dbReference>
<name>A0A941DH96_9BURK</name>
<dbReference type="AlphaFoldDB" id="A0A941DH96"/>
<dbReference type="InterPro" id="IPR050228">
    <property type="entry name" value="Carboxylesterase_BioH"/>
</dbReference>
<gene>
    <name evidence="2" type="ORF">KDM92_15120</name>
</gene>
<sequence>MSDYKDVYFTSKDGLRLYARDYAAHTVANAAAATAKLPIICIHGLTRNSADFNELAPLLAQQGRRVIAVDVRGRGRSQHAHKTAHYHPWVYANDVVSLAEQLGIRRAVFIGTSMGGLITMTLAIRKSSLIAAAVLNDVGPMLSQKGLDRIAGYAGDGMHCTTWEQARHYIQRINQSAFPNNTDQEWDKWAHRAFAENAQGELELQYDPLIATPLKTGKLKATSWLARWAFKRLSKNRPCLLVRGAISDLLEVEQANYMKQVCPQLQYVEVPQVGHAPMLTEVEALQALQKFLQQVE</sequence>
<dbReference type="RefSeq" id="WP_212685281.1">
    <property type="nucleotide sequence ID" value="NZ_JAGSPM010000010.1"/>
</dbReference>
<dbReference type="PANTHER" id="PTHR43194">
    <property type="entry name" value="HYDROLASE ALPHA/BETA FOLD FAMILY"/>
    <property type="match status" value="1"/>
</dbReference>
<dbReference type="Proteomes" id="UP000680158">
    <property type="component" value="Unassembled WGS sequence"/>
</dbReference>
<dbReference type="PANTHER" id="PTHR43194:SF2">
    <property type="entry name" value="PEROXISOMAL MEMBRANE PROTEIN LPX1"/>
    <property type="match status" value="1"/>
</dbReference>
<dbReference type="EMBL" id="JAGSPM010000010">
    <property type="protein sequence ID" value="MBR7747916.1"/>
    <property type="molecule type" value="Genomic_DNA"/>
</dbReference>
<evidence type="ECO:0000259" key="1">
    <source>
        <dbReference type="Pfam" id="PF00561"/>
    </source>
</evidence>
<keyword evidence="2" id="KW-0378">Hydrolase</keyword>
<proteinExistence type="predicted"/>
<keyword evidence="3" id="KW-1185">Reference proteome</keyword>
<organism evidence="2 3">
    <name type="scientific">Undibacterium baiyunense</name>
    <dbReference type="NCBI Taxonomy" id="2828731"/>
    <lineage>
        <taxon>Bacteria</taxon>
        <taxon>Pseudomonadati</taxon>
        <taxon>Pseudomonadota</taxon>
        <taxon>Betaproteobacteria</taxon>
        <taxon>Burkholderiales</taxon>
        <taxon>Oxalobacteraceae</taxon>
        <taxon>Undibacterium</taxon>
    </lineage>
</organism>
<accession>A0A941DH96</accession>
<dbReference type="SUPFAM" id="SSF53474">
    <property type="entry name" value="alpha/beta-Hydrolases"/>
    <property type="match status" value="1"/>
</dbReference>
<dbReference type="Gene3D" id="3.40.50.1820">
    <property type="entry name" value="alpha/beta hydrolase"/>
    <property type="match status" value="1"/>
</dbReference>
<evidence type="ECO:0000313" key="2">
    <source>
        <dbReference type="EMBL" id="MBR7747916.1"/>
    </source>
</evidence>
<dbReference type="Pfam" id="PF00561">
    <property type="entry name" value="Abhydrolase_1"/>
    <property type="match status" value="1"/>
</dbReference>
<feature type="domain" description="AB hydrolase-1" evidence="1">
    <location>
        <begin position="38"/>
        <end position="281"/>
    </location>
</feature>
<comment type="caution">
    <text evidence="2">The sequence shown here is derived from an EMBL/GenBank/DDBJ whole genome shotgun (WGS) entry which is preliminary data.</text>
</comment>